<keyword evidence="10 16" id="KW-0378">Hydrolase</keyword>
<evidence type="ECO:0000256" key="2">
    <source>
        <dbReference type="ARBA" id="ARBA00004123"/>
    </source>
</evidence>
<dbReference type="GO" id="GO:0000723">
    <property type="term" value="P:telomere maintenance"/>
    <property type="evidence" value="ECO:0007669"/>
    <property type="project" value="TreeGrafter"/>
</dbReference>
<dbReference type="SMART" id="SM01347">
    <property type="entry name" value="Mre11_DNA_bind"/>
    <property type="match status" value="1"/>
</dbReference>
<dbReference type="GO" id="GO:0030870">
    <property type="term" value="C:Mre11 complex"/>
    <property type="evidence" value="ECO:0007669"/>
    <property type="project" value="UniProtKB-UniRule"/>
</dbReference>
<evidence type="ECO:0000256" key="11">
    <source>
        <dbReference type="ARBA" id="ARBA00022839"/>
    </source>
</evidence>
<gene>
    <name evidence="21" type="primary">MRE11A</name>
    <name evidence="21" type="ORF">BGZ97_003823</name>
</gene>
<dbReference type="PANTHER" id="PTHR10139">
    <property type="entry name" value="DOUBLE-STRAND BREAK REPAIR PROTEIN MRE11"/>
    <property type="match status" value="1"/>
</dbReference>
<evidence type="ECO:0000256" key="14">
    <source>
        <dbReference type="ARBA" id="ARBA00023242"/>
    </source>
</evidence>
<feature type="compositionally biased region" description="Polar residues" evidence="19">
    <location>
        <begin position="10"/>
        <end position="23"/>
    </location>
</feature>
<comment type="function">
    <text evidence="16">Core component of the MRN complex, which plays a central role in double-strand break (DSB) repair, DNA recombination, maintenance of telomere integrity and meiosis. The MRN complex is involved in the repair of DNA double-strand breaks (DSBs) via homologous recombination (HR), an error-free mechanism which primarily occurs during S and G2 phases. The complex (1) mediates the end resection of damaged DNA, which generates proper single-stranded DNA, a key initial steps in HR, and is (2) required for the recruitment of other repair factors and efficient activation of ATM and ATR upon DNA damage. Within the MRN complex, MRE11 possesses both single-strand endonuclease activity and double-strand-specific 3'-5' exonuclease activity. MRE11 first endonucleolytically cleaves the 5' strand at DNA DSB ends to prevent non-homologous end joining (NHEJ) and licence HR. It then generates a single-stranded DNA gap via 3' to 5' exonucleolytic degradation, which is required for single-strand invasion and recombination.</text>
</comment>
<feature type="region of interest" description="Disordered" evidence="19">
    <location>
        <begin position="1"/>
        <end position="23"/>
    </location>
</feature>
<dbReference type="Pfam" id="PF04152">
    <property type="entry name" value="Mre11_DNA_bind"/>
    <property type="match status" value="1"/>
</dbReference>
<evidence type="ECO:0000256" key="13">
    <source>
        <dbReference type="ARBA" id="ARBA00023211"/>
    </source>
</evidence>
<keyword evidence="8 16" id="KW-0255">Endonuclease</keyword>
<dbReference type="InterPro" id="IPR003701">
    <property type="entry name" value="Mre11"/>
</dbReference>
<dbReference type="InterPro" id="IPR038487">
    <property type="entry name" value="Mre11_capping_dom"/>
</dbReference>
<keyword evidence="22" id="KW-1185">Reference proteome</keyword>
<keyword evidence="5" id="KW-0158">Chromosome</keyword>
<dbReference type="SUPFAM" id="SSF56300">
    <property type="entry name" value="Metallo-dependent phosphatases"/>
    <property type="match status" value="1"/>
</dbReference>
<evidence type="ECO:0000256" key="17">
    <source>
        <dbReference type="PIRSR" id="PIRSR000882-1"/>
    </source>
</evidence>
<dbReference type="Gene3D" id="3.30.110.110">
    <property type="entry name" value="Mre11, capping domain"/>
    <property type="match status" value="1"/>
</dbReference>
<keyword evidence="6 16" id="KW-0540">Nuclease</keyword>
<feature type="compositionally biased region" description="Basic and acidic residues" evidence="19">
    <location>
        <begin position="514"/>
        <end position="548"/>
    </location>
</feature>
<dbReference type="Pfam" id="PF00149">
    <property type="entry name" value="Metallophos"/>
    <property type="match status" value="1"/>
</dbReference>
<dbReference type="GO" id="GO:0000724">
    <property type="term" value="P:double-strand break repair via homologous recombination"/>
    <property type="evidence" value="ECO:0007669"/>
    <property type="project" value="TreeGrafter"/>
</dbReference>
<proteinExistence type="inferred from homology"/>
<dbReference type="GO" id="GO:0007095">
    <property type="term" value="P:mitotic G2 DNA damage checkpoint signaling"/>
    <property type="evidence" value="ECO:0007669"/>
    <property type="project" value="TreeGrafter"/>
</dbReference>
<feature type="domain" description="Mre11 DNA-binding" evidence="20">
    <location>
        <begin position="310"/>
        <end position="499"/>
    </location>
</feature>
<dbReference type="GO" id="GO:0031573">
    <property type="term" value="P:mitotic intra-S DNA damage checkpoint signaling"/>
    <property type="evidence" value="ECO:0007669"/>
    <property type="project" value="TreeGrafter"/>
</dbReference>
<dbReference type="GO" id="GO:0008296">
    <property type="term" value="F:3'-5'-DNA exonuclease activity"/>
    <property type="evidence" value="ECO:0007669"/>
    <property type="project" value="InterPro"/>
</dbReference>
<dbReference type="GO" id="GO:0035861">
    <property type="term" value="C:site of double-strand break"/>
    <property type="evidence" value="ECO:0007669"/>
    <property type="project" value="TreeGrafter"/>
</dbReference>
<dbReference type="PANTHER" id="PTHR10139:SF1">
    <property type="entry name" value="DOUBLE-STRAND BREAK REPAIR PROTEIN MRE11"/>
    <property type="match status" value="1"/>
</dbReference>
<feature type="compositionally biased region" description="Low complexity" evidence="19">
    <location>
        <begin position="698"/>
        <end position="717"/>
    </location>
</feature>
<comment type="similarity">
    <text evidence="4 16 18">Belongs to the MRE11/RAD32 family.</text>
</comment>
<dbReference type="InterPro" id="IPR029052">
    <property type="entry name" value="Metallo-depent_PP-like"/>
</dbReference>
<dbReference type="InterPro" id="IPR004843">
    <property type="entry name" value="Calcineurin-like_PHP"/>
</dbReference>
<dbReference type="InterPro" id="IPR041796">
    <property type="entry name" value="Mre11_N"/>
</dbReference>
<keyword evidence="12 16" id="KW-0234">DNA repair</keyword>
<feature type="region of interest" description="Disordered" evidence="19">
    <location>
        <begin position="514"/>
        <end position="769"/>
    </location>
</feature>
<keyword evidence="7" id="KW-0479">Metal-binding</keyword>
<dbReference type="GO" id="GO:0006303">
    <property type="term" value="P:double-strand break repair via nonhomologous end joining"/>
    <property type="evidence" value="ECO:0007669"/>
    <property type="project" value="TreeGrafter"/>
</dbReference>
<evidence type="ECO:0000256" key="9">
    <source>
        <dbReference type="ARBA" id="ARBA00022763"/>
    </source>
</evidence>
<dbReference type="CDD" id="cd00840">
    <property type="entry name" value="MPP_Mre11_N"/>
    <property type="match status" value="1"/>
</dbReference>
<dbReference type="GO" id="GO:0097552">
    <property type="term" value="P:mitochondrial double-strand break repair via homologous recombination"/>
    <property type="evidence" value="ECO:0007669"/>
    <property type="project" value="TreeGrafter"/>
</dbReference>
<keyword evidence="15 16" id="KW-0469">Meiosis</keyword>
<evidence type="ECO:0000256" key="16">
    <source>
        <dbReference type="PIRNR" id="PIRNR000882"/>
    </source>
</evidence>
<keyword evidence="13 16" id="KW-0464">Manganese</keyword>
<evidence type="ECO:0000313" key="22">
    <source>
        <dbReference type="Proteomes" id="UP000823405"/>
    </source>
</evidence>
<comment type="subcellular location">
    <subcellularLocation>
        <location evidence="3">Chromosome</location>
    </subcellularLocation>
    <subcellularLocation>
        <location evidence="2 16">Nucleus</location>
    </subcellularLocation>
</comment>
<dbReference type="AlphaFoldDB" id="A0A9P6QSP3"/>
<keyword evidence="11 16" id="KW-0269">Exonuclease</keyword>
<dbReference type="InterPro" id="IPR007281">
    <property type="entry name" value="Mre11_DNA-bd"/>
</dbReference>
<sequence length="769" mass="85028">MDDLSPDMLEQSNASQLSQGEGEEQNTFSILVATDSHLGYLEKDPVRGDDSFKAFEEILKLAAESEVDMILLGGDLFHENKPSRKTLYNTTRLLKQYCLGDKPISLEFLSDPTDNFPEGIENVNYMDANLNIAIPVFSIHGNHDDPAGDGNLCALDQLAMNGLVNYFGRSQEIDNVVVKPILLQKGVSRLALFGIGNIRDERLHQTFLRRNVKLMRPEEDEEEEPWYNMLVLHQNRVMHGPKSYIPEAFLDDFINLVIWGHEHECLIDPVYNPQQGFHVSQPGSSVATSLSEGESKEKHVALLKICRGKFKLDKIRLASVRPFIMGDLVLADHQVDPTNQQKVNSLISRKVRELVEEAKADWLDKNKTSARKRRMDPEGQTNEEDTDQDQGGHQQMEAPKPLVRLKVEYSGGYEIFNPQRFGQEFVDTVANPRDIVQFYRRKTAFTKSIAAKTKAEIDHVEPTEKLDSLKVENLVQKYLSAQNLSILPEMQLADAVRIYVEKDEKDAINKEKDLQAEKYARDHPNGGLLDLKRAGRDDDGNDMDVDHTVDEDEESMASEAEAKKPGGKATPRAKSPRKQTAASTGNGNVKRPVRKATTPPAPMTSSSIPTRTIVADDSHEEDEPENQGGNDDGYQQPAVTRNRSPRKQAHVILDSEDEASVANDHTGDEDDFLVPKAGTRTKGKARAKSPPKPKAAPKPRATAAVKKTAAAAAAAGVVQDQGTSASTRAAPPLKGRAGAQNASQISSQGSSQAPSRLVASIGSRKKKLF</sequence>
<evidence type="ECO:0000256" key="1">
    <source>
        <dbReference type="ARBA" id="ARBA00001936"/>
    </source>
</evidence>
<feature type="active site" description="Proton donor" evidence="17">
    <location>
        <position position="143"/>
    </location>
</feature>
<dbReference type="NCBIfam" id="TIGR00583">
    <property type="entry name" value="mre11"/>
    <property type="match status" value="1"/>
</dbReference>
<feature type="compositionally biased region" description="Low complexity" evidence="19">
    <location>
        <begin position="737"/>
        <end position="755"/>
    </location>
</feature>
<name>A0A9P6QSP3_9FUNG</name>
<evidence type="ECO:0000256" key="18">
    <source>
        <dbReference type="RuleBase" id="RU003447"/>
    </source>
</evidence>
<evidence type="ECO:0000259" key="20">
    <source>
        <dbReference type="SMART" id="SM01347"/>
    </source>
</evidence>
<protein>
    <recommendedName>
        <fullName evidence="16">Double-strand break repair protein</fullName>
    </recommendedName>
</protein>
<dbReference type="OrthoDB" id="30417at2759"/>
<feature type="compositionally biased region" description="Polar residues" evidence="19">
    <location>
        <begin position="578"/>
        <end position="587"/>
    </location>
</feature>
<organism evidence="21 22">
    <name type="scientific">Linnemannia gamsii</name>
    <dbReference type="NCBI Taxonomy" id="64522"/>
    <lineage>
        <taxon>Eukaryota</taxon>
        <taxon>Fungi</taxon>
        <taxon>Fungi incertae sedis</taxon>
        <taxon>Mucoromycota</taxon>
        <taxon>Mortierellomycotina</taxon>
        <taxon>Mortierellomycetes</taxon>
        <taxon>Mortierellales</taxon>
        <taxon>Mortierellaceae</taxon>
        <taxon>Linnemannia</taxon>
    </lineage>
</organism>
<evidence type="ECO:0000256" key="19">
    <source>
        <dbReference type="SAM" id="MobiDB-lite"/>
    </source>
</evidence>
<evidence type="ECO:0000256" key="8">
    <source>
        <dbReference type="ARBA" id="ARBA00022759"/>
    </source>
</evidence>
<evidence type="ECO:0000256" key="4">
    <source>
        <dbReference type="ARBA" id="ARBA00009028"/>
    </source>
</evidence>
<evidence type="ECO:0000256" key="12">
    <source>
        <dbReference type="ARBA" id="ARBA00023204"/>
    </source>
</evidence>
<evidence type="ECO:0000256" key="5">
    <source>
        <dbReference type="ARBA" id="ARBA00022454"/>
    </source>
</evidence>
<dbReference type="EMBL" id="JAAAIN010001922">
    <property type="protein sequence ID" value="KAG0299207.1"/>
    <property type="molecule type" value="Genomic_DNA"/>
</dbReference>
<dbReference type="PIRSF" id="PIRSF000882">
    <property type="entry name" value="DSB_repair_MRE11"/>
    <property type="match status" value="1"/>
</dbReference>
<feature type="compositionally biased region" description="Basic residues" evidence="19">
    <location>
        <begin position="679"/>
        <end position="697"/>
    </location>
</feature>
<dbReference type="GO" id="GO:0030145">
    <property type="term" value="F:manganese ion binding"/>
    <property type="evidence" value="ECO:0007669"/>
    <property type="project" value="UniProtKB-UniRule"/>
</dbReference>
<reference evidence="21" key="1">
    <citation type="journal article" date="2020" name="Fungal Divers.">
        <title>Resolving the Mortierellaceae phylogeny through synthesis of multi-gene phylogenetics and phylogenomics.</title>
        <authorList>
            <person name="Vandepol N."/>
            <person name="Liber J."/>
            <person name="Desiro A."/>
            <person name="Na H."/>
            <person name="Kennedy M."/>
            <person name="Barry K."/>
            <person name="Grigoriev I.V."/>
            <person name="Miller A.N."/>
            <person name="O'Donnell K."/>
            <person name="Stajich J.E."/>
            <person name="Bonito G."/>
        </authorList>
    </citation>
    <scope>NUCLEOTIDE SEQUENCE</scope>
    <source>
        <strain evidence="21">NVP60</strain>
    </source>
</reference>
<evidence type="ECO:0000313" key="21">
    <source>
        <dbReference type="EMBL" id="KAG0299207.1"/>
    </source>
</evidence>
<comment type="cofactor">
    <cofactor evidence="1 16">
        <name>Mn(2+)</name>
        <dbReference type="ChEBI" id="CHEBI:29035"/>
    </cofactor>
</comment>
<dbReference type="FunFam" id="3.60.21.10:FF:000011">
    <property type="entry name" value="Double-strand break repair protein"/>
    <property type="match status" value="1"/>
</dbReference>
<feature type="region of interest" description="Disordered" evidence="19">
    <location>
        <begin position="366"/>
        <end position="399"/>
    </location>
</feature>
<evidence type="ECO:0000256" key="6">
    <source>
        <dbReference type="ARBA" id="ARBA00022722"/>
    </source>
</evidence>
<evidence type="ECO:0000256" key="10">
    <source>
        <dbReference type="ARBA" id="ARBA00022801"/>
    </source>
</evidence>
<comment type="caution">
    <text evidence="21">The sequence shown here is derived from an EMBL/GenBank/DDBJ whole genome shotgun (WGS) entry which is preliminary data.</text>
</comment>
<evidence type="ECO:0000256" key="15">
    <source>
        <dbReference type="ARBA" id="ARBA00023254"/>
    </source>
</evidence>
<dbReference type="Proteomes" id="UP000823405">
    <property type="component" value="Unassembled WGS sequence"/>
</dbReference>
<accession>A0A9P6QSP3</accession>
<keyword evidence="9 16" id="KW-0227">DNA damage</keyword>
<evidence type="ECO:0000256" key="7">
    <source>
        <dbReference type="ARBA" id="ARBA00022723"/>
    </source>
</evidence>
<evidence type="ECO:0000256" key="3">
    <source>
        <dbReference type="ARBA" id="ARBA00004286"/>
    </source>
</evidence>
<dbReference type="GO" id="GO:0000014">
    <property type="term" value="F:single-stranded DNA endodeoxyribonuclease activity"/>
    <property type="evidence" value="ECO:0007669"/>
    <property type="project" value="TreeGrafter"/>
</dbReference>
<keyword evidence="14 16" id="KW-0539">Nucleus</keyword>
<dbReference type="Gene3D" id="3.60.21.10">
    <property type="match status" value="1"/>
</dbReference>
<dbReference type="GO" id="GO:0042138">
    <property type="term" value="P:meiotic DNA double-strand break formation"/>
    <property type="evidence" value="ECO:0007669"/>
    <property type="project" value="TreeGrafter"/>
</dbReference>